<evidence type="ECO:0000256" key="4">
    <source>
        <dbReference type="ARBA" id="ARBA00022630"/>
    </source>
</evidence>
<dbReference type="SUPFAM" id="SSF51905">
    <property type="entry name" value="FAD/NAD(P)-binding domain"/>
    <property type="match status" value="1"/>
</dbReference>
<dbReference type="GO" id="GO:0050660">
    <property type="term" value="F:flavin adenine dinucleotide binding"/>
    <property type="evidence" value="ECO:0007669"/>
    <property type="project" value="InterPro"/>
</dbReference>
<evidence type="ECO:0000256" key="3">
    <source>
        <dbReference type="ARBA" id="ARBA00012769"/>
    </source>
</evidence>
<evidence type="ECO:0000313" key="9">
    <source>
        <dbReference type="EMBL" id="KAH3894081.1"/>
    </source>
</evidence>
<dbReference type="InterPro" id="IPR006076">
    <property type="entry name" value="FAD-dep_OxRdtase"/>
</dbReference>
<dbReference type="GO" id="GO:0050031">
    <property type="term" value="F:L-pipecolate oxidase activity"/>
    <property type="evidence" value="ECO:0007669"/>
    <property type="project" value="TreeGrafter"/>
</dbReference>
<evidence type="ECO:0000256" key="2">
    <source>
        <dbReference type="ARBA" id="ARBA00010989"/>
    </source>
</evidence>
<proteinExistence type="inferred from homology"/>
<organism evidence="9 10">
    <name type="scientific">Dreissena polymorpha</name>
    <name type="common">Zebra mussel</name>
    <name type="synonym">Mytilus polymorpha</name>
    <dbReference type="NCBI Taxonomy" id="45954"/>
    <lineage>
        <taxon>Eukaryota</taxon>
        <taxon>Metazoa</taxon>
        <taxon>Spiralia</taxon>
        <taxon>Lophotrochozoa</taxon>
        <taxon>Mollusca</taxon>
        <taxon>Bivalvia</taxon>
        <taxon>Autobranchia</taxon>
        <taxon>Heteroconchia</taxon>
        <taxon>Euheterodonta</taxon>
        <taxon>Imparidentia</taxon>
        <taxon>Neoheterodontei</taxon>
        <taxon>Myida</taxon>
        <taxon>Dreissenoidea</taxon>
        <taxon>Dreissenidae</taxon>
        <taxon>Dreissena</taxon>
    </lineage>
</organism>
<dbReference type="GO" id="GO:0008115">
    <property type="term" value="F:sarcosine oxidase activity"/>
    <property type="evidence" value="ECO:0007669"/>
    <property type="project" value="UniProtKB-EC"/>
</dbReference>
<dbReference type="FunFam" id="3.50.50.60:FF:000189">
    <property type="entry name" value="Monomeric sarcosine oxidase"/>
    <property type="match status" value="1"/>
</dbReference>
<keyword evidence="6" id="KW-0560">Oxidoreductase</keyword>
<keyword evidence="5" id="KW-0274">FAD</keyword>
<dbReference type="PANTHER" id="PTHR10961:SF46">
    <property type="entry name" value="PEROXISOMAL SARCOSINE OXIDASE"/>
    <property type="match status" value="1"/>
</dbReference>
<sequence>MANSREIYDVIVVGAGIEGSSTAYHLAKAGKQTLLLEQFPLPHSRGSSHGQSRITRKAYGAKDFYTRMMFESYELTTELEKECGKQLFINCGTLVFGRPDDPFTSCTEECLQRFGVPFDKMDSVEQRRRYPSMAFPDDFNFILDKSGGVLRADKMLQAFQAQFVRFGGVLRDGEPMVDLHPGDEVTVRTREHVYRGRSVVLALGPWAATFLPSIGVNIPLEPLKITVCYWKESGSDTFCSSKFPTFITENAMGDGHIYGLPAEEYPGLVKICLHTGPRIDPDKRDAVDNQWVMDKIKAIIATHFPTLEREPRVVETCIYTNTPDYDFVLDHHPVWKNVVIAAGFSGHGFKLAPVVGKVLSQMATGQKPSYDMSPFRIDRFFKNKL</sequence>
<reference evidence="9" key="1">
    <citation type="journal article" date="2019" name="bioRxiv">
        <title>The Genome of the Zebra Mussel, Dreissena polymorpha: A Resource for Invasive Species Research.</title>
        <authorList>
            <person name="McCartney M.A."/>
            <person name="Auch B."/>
            <person name="Kono T."/>
            <person name="Mallez S."/>
            <person name="Zhang Y."/>
            <person name="Obille A."/>
            <person name="Becker A."/>
            <person name="Abrahante J.E."/>
            <person name="Garbe J."/>
            <person name="Badalamenti J.P."/>
            <person name="Herman A."/>
            <person name="Mangelson H."/>
            <person name="Liachko I."/>
            <person name="Sullivan S."/>
            <person name="Sone E.D."/>
            <person name="Koren S."/>
            <person name="Silverstein K.A.T."/>
            <person name="Beckman K.B."/>
            <person name="Gohl D.M."/>
        </authorList>
    </citation>
    <scope>NUCLEOTIDE SEQUENCE</scope>
    <source>
        <strain evidence="9">Duluth1</strain>
        <tissue evidence="9">Whole animal</tissue>
    </source>
</reference>
<feature type="domain" description="FAD dependent oxidoreductase" evidence="8">
    <location>
        <begin position="9"/>
        <end position="362"/>
    </location>
</feature>
<keyword evidence="4" id="KW-0285">Flavoprotein</keyword>
<dbReference type="EC" id="1.5.3.1" evidence="3"/>
<gene>
    <name evidence="9" type="ORF">DPMN_018239</name>
</gene>
<comment type="catalytic activity">
    <reaction evidence="7">
        <text>sarcosine + O2 + H2O = formaldehyde + glycine + H2O2</text>
        <dbReference type="Rhea" id="RHEA:13313"/>
        <dbReference type="ChEBI" id="CHEBI:15377"/>
        <dbReference type="ChEBI" id="CHEBI:15379"/>
        <dbReference type="ChEBI" id="CHEBI:16240"/>
        <dbReference type="ChEBI" id="CHEBI:16842"/>
        <dbReference type="ChEBI" id="CHEBI:57305"/>
        <dbReference type="ChEBI" id="CHEBI:57433"/>
        <dbReference type="EC" id="1.5.3.1"/>
    </reaction>
</comment>
<dbReference type="GO" id="GO:0033514">
    <property type="term" value="P:L-lysine catabolic process to acetyl-CoA via L-pipecolate"/>
    <property type="evidence" value="ECO:0007669"/>
    <property type="project" value="TreeGrafter"/>
</dbReference>
<name>A0A9D4NG70_DREPO</name>
<dbReference type="Gene3D" id="3.30.9.10">
    <property type="entry name" value="D-Amino Acid Oxidase, subunit A, domain 2"/>
    <property type="match status" value="1"/>
</dbReference>
<dbReference type="SUPFAM" id="SSF54373">
    <property type="entry name" value="FAD-linked reductases, C-terminal domain"/>
    <property type="match status" value="1"/>
</dbReference>
<comment type="caution">
    <text evidence="9">The sequence shown here is derived from an EMBL/GenBank/DDBJ whole genome shotgun (WGS) entry which is preliminary data.</text>
</comment>
<dbReference type="GO" id="GO:0005777">
    <property type="term" value="C:peroxisome"/>
    <property type="evidence" value="ECO:0007669"/>
    <property type="project" value="TreeGrafter"/>
</dbReference>
<evidence type="ECO:0000256" key="5">
    <source>
        <dbReference type="ARBA" id="ARBA00022827"/>
    </source>
</evidence>
<dbReference type="EMBL" id="JAIWYP010000001">
    <property type="protein sequence ID" value="KAH3894081.1"/>
    <property type="molecule type" value="Genomic_DNA"/>
</dbReference>
<dbReference type="InterPro" id="IPR036188">
    <property type="entry name" value="FAD/NAD-bd_sf"/>
</dbReference>
<keyword evidence="10" id="KW-1185">Reference proteome</keyword>
<evidence type="ECO:0000256" key="7">
    <source>
        <dbReference type="ARBA" id="ARBA00052742"/>
    </source>
</evidence>
<dbReference type="NCBIfam" id="NF008425">
    <property type="entry name" value="PRK11259.1"/>
    <property type="match status" value="1"/>
</dbReference>
<dbReference type="Gene3D" id="3.50.50.60">
    <property type="entry name" value="FAD/NAD(P)-binding domain"/>
    <property type="match status" value="1"/>
</dbReference>
<evidence type="ECO:0000256" key="1">
    <source>
        <dbReference type="ARBA" id="ARBA00001974"/>
    </source>
</evidence>
<evidence type="ECO:0000313" key="10">
    <source>
        <dbReference type="Proteomes" id="UP000828390"/>
    </source>
</evidence>
<protein>
    <recommendedName>
        <fullName evidence="3">sarcosine oxidasee (formaldehyde-forming)</fullName>
        <ecNumber evidence="3">1.5.3.1</ecNumber>
    </recommendedName>
</protein>
<dbReference type="Pfam" id="PF01266">
    <property type="entry name" value="DAO"/>
    <property type="match status" value="1"/>
</dbReference>
<reference evidence="9" key="2">
    <citation type="submission" date="2020-11" db="EMBL/GenBank/DDBJ databases">
        <authorList>
            <person name="McCartney M.A."/>
            <person name="Auch B."/>
            <person name="Kono T."/>
            <person name="Mallez S."/>
            <person name="Becker A."/>
            <person name="Gohl D.M."/>
            <person name="Silverstein K.A.T."/>
            <person name="Koren S."/>
            <person name="Bechman K.B."/>
            <person name="Herman A."/>
            <person name="Abrahante J.E."/>
            <person name="Garbe J."/>
        </authorList>
    </citation>
    <scope>NUCLEOTIDE SEQUENCE</scope>
    <source>
        <strain evidence="9">Duluth1</strain>
        <tissue evidence="9">Whole animal</tissue>
    </source>
</reference>
<accession>A0A9D4NG70</accession>
<dbReference type="PANTHER" id="PTHR10961">
    <property type="entry name" value="PEROXISOMAL SARCOSINE OXIDASE"/>
    <property type="match status" value="1"/>
</dbReference>
<dbReference type="AlphaFoldDB" id="A0A9D4NG70"/>
<comment type="similarity">
    <text evidence="2">Belongs to the MSOX/MTOX family.</text>
</comment>
<comment type="cofactor">
    <cofactor evidence="1">
        <name>FAD</name>
        <dbReference type="ChEBI" id="CHEBI:57692"/>
    </cofactor>
</comment>
<evidence type="ECO:0000256" key="6">
    <source>
        <dbReference type="ARBA" id="ARBA00023002"/>
    </source>
</evidence>
<evidence type="ECO:0000259" key="8">
    <source>
        <dbReference type="Pfam" id="PF01266"/>
    </source>
</evidence>
<dbReference type="Proteomes" id="UP000828390">
    <property type="component" value="Unassembled WGS sequence"/>
</dbReference>
<dbReference type="OrthoDB" id="424974at2759"/>
<dbReference type="InterPro" id="IPR045170">
    <property type="entry name" value="MTOX"/>
</dbReference>